<evidence type="ECO:0000313" key="1">
    <source>
        <dbReference type="EMBL" id="SCM66226.1"/>
    </source>
</evidence>
<name>A0A1M4MZI4_9RHOB</name>
<organism evidence="1 2">
    <name type="scientific">Donghicola eburneus</name>
    <dbReference type="NCBI Taxonomy" id="393278"/>
    <lineage>
        <taxon>Bacteria</taxon>
        <taxon>Pseudomonadati</taxon>
        <taxon>Pseudomonadota</taxon>
        <taxon>Alphaproteobacteria</taxon>
        <taxon>Rhodobacterales</taxon>
        <taxon>Roseobacteraceae</taxon>
        <taxon>Donghicola</taxon>
    </lineage>
</organism>
<dbReference type="AlphaFoldDB" id="A0A1M4MZI4"/>
<sequence length="130" mass="14388">MCLEALSEIVLSYPPSQYLRKVICVTKGEENLKPNGADYLSTVNVEGEQNSLVQIHFRSLDHAKMTAMNETQIRSVSLGKGFGQSNPQSKVTKFHAYTLAPVLVGLPTSSVTLAQIEVLKIWLDRRDLPS</sequence>
<proteinExistence type="predicted"/>
<gene>
    <name evidence="1" type="ORF">KARMA_0400</name>
</gene>
<dbReference type="Proteomes" id="UP000184085">
    <property type="component" value="Unassembled WGS sequence"/>
</dbReference>
<accession>A0A1M4MZI4</accession>
<evidence type="ECO:0000313" key="2">
    <source>
        <dbReference type="Proteomes" id="UP000184085"/>
    </source>
</evidence>
<dbReference type="EMBL" id="FMJB01000018">
    <property type="protein sequence ID" value="SCM66226.1"/>
    <property type="molecule type" value="Genomic_DNA"/>
</dbReference>
<reference evidence="2" key="1">
    <citation type="submission" date="2016-09" db="EMBL/GenBank/DDBJ databases">
        <authorList>
            <person name="Wibberg D."/>
        </authorList>
    </citation>
    <scope>NUCLEOTIDE SEQUENCE [LARGE SCALE GENOMIC DNA]</scope>
</reference>
<keyword evidence="2" id="KW-1185">Reference proteome</keyword>
<protein>
    <submittedName>
        <fullName evidence="1">Uncharacterized protein</fullName>
    </submittedName>
</protein>